<feature type="signal peptide" evidence="1">
    <location>
        <begin position="1"/>
        <end position="21"/>
    </location>
</feature>
<evidence type="ECO:0008006" key="4">
    <source>
        <dbReference type="Google" id="ProtNLM"/>
    </source>
</evidence>
<dbReference type="Proteomes" id="UP000026960">
    <property type="component" value="Chromosome 5"/>
</dbReference>
<evidence type="ECO:0000256" key="1">
    <source>
        <dbReference type="SAM" id="SignalP"/>
    </source>
</evidence>
<dbReference type="HOGENOM" id="CLU_2125014_0_0_1"/>
<proteinExistence type="predicted"/>
<accession>A0A0D3G827</accession>
<protein>
    <recommendedName>
        <fullName evidence="4">Dirigent protein</fullName>
    </recommendedName>
</protein>
<feature type="chain" id="PRO_5002262306" description="Dirigent protein" evidence="1">
    <location>
        <begin position="22"/>
        <end position="107"/>
    </location>
</feature>
<dbReference type="AlphaFoldDB" id="A0A0D3G827"/>
<evidence type="ECO:0000313" key="3">
    <source>
        <dbReference type="Proteomes" id="UP000026960"/>
    </source>
</evidence>
<dbReference type="Gramene" id="OBART05G17820.1">
    <property type="protein sequence ID" value="OBART05G17820.1"/>
    <property type="gene ID" value="OBART05G17820"/>
</dbReference>
<reference evidence="2" key="2">
    <citation type="submission" date="2015-03" db="UniProtKB">
        <authorList>
            <consortium name="EnsemblPlants"/>
        </authorList>
    </citation>
    <scope>IDENTIFICATION</scope>
</reference>
<name>A0A0D3G827_9ORYZ</name>
<keyword evidence="3" id="KW-1185">Reference proteome</keyword>
<dbReference type="EnsemblPlants" id="OBART05G17820.1">
    <property type="protein sequence ID" value="OBART05G17820.1"/>
    <property type="gene ID" value="OBART05G17820"/>
</dbReference>
<keyword evidence="1" id="KW-0732">Signal</keyword>
<sequence>MCRLTVAAAAVFAAAVSVAHGARVLEERMWRPVGARVVSAGNWPNILDSLPLGEPDFAGAGGPVASASASAGADGKKGSGAFGVHGERFGERELSINVYDKIPLFGP</sequence>
<evidence type="ECO:0000313" key="2">
    <source>
        <dbReference type="EnsemblPlants" id="OBART05G17820.1"/>
    </source>
</evidence>
<organism evidence="2">
    <name type="scientific">Oryza barthii</name>
    <dbReference type="NCBI Taxonomy" id="65489"/>
    <lineage>
        <taxon>Eukaryota</taxon>
        <taxon>Viridiplantae</taxon>
        <taxon>Streptophyta</taxon>
        <taxon>Embryophyta</taxon>
        <taxon>Tracheophyta</taxon>
        <taxon>Spermatophyta</taxon>
        <taxon>Magnoliopsida</taxon>
        <taxon>Liliopsida</taxon>
        <taxon>Poales</taxon>
        <taxon>Poaceae</taxon>
        <taxon>BOP clade</taxon>
        <taxon>Oryzoideae</taxon>
        <taxon>Oryzeae</taxon>
        <taxon>Oryzinae</taxon>
        <taxon>Oryza</taxon>
    </lineage>
</organism>
<dbReference type="PaxDb" id="65489-OBART05G17820.1"/>
<reference evidence="2" key="1">
    <citation type="journal article" date="2009" name="Rice">
        <title>De Novo Next Generation Sequencing of Plant Genomes.</title>
        <authorList>
            <person name="Rounsley S."/>
            <person name="Marri P.R."/>
            <person name="Yu Y."/>
            <person name="He R."/>
            <person name="Sisneros N."/>
            <person name="Goicoechea J.L."/>
            <person name="Lee S.J."/>
            <person name="Angelova A."/>
            <person name="Kudrna D."/>
            <person name="Luo M."/>
            <person name="Affourtit J."/>
            <person name="Desany B."/>
            <person name="Knight J."/>
            <person name="Niazi F."/>
            <person name="Egholm M."/>
            <person name="Wing R.A."/>
        </authorList>
    </citation>
    <scope>NUCLEOTIDE SEQUENCE [LARGE SCALE GENOMIC DNA]</scope>
    <source>
        <strain evidence="2">cv. IRGC 105608</strain>
    </source>
</reference>